<dbReference type="EMBL" id="GBXM01104360">
    <property type="protein sequence ID" value="JAH04217.1"/>
    <property type="molecule type" value="Transcribed_RNA"/>
</dbReference>
<name>A0A0E9PIT6_ANGAN</name>
<reference evidence="1" key="1">
    <citation type="submission" date="2014-11" db="EMBL/GenBank/DDBJ databases">
        <authorList>
            <person name="Amaro Gonzalez C."/>
        </authorList>
    </citation>
    <scope>NUCLEOTIDE SEQUENCE</scope>
</reference>
<accession>A0A0E9PIT6</accession>
<protein>
    <submittedName>
        <fullName evidence="1">Uncharacterized protein</fullName>
    </submittedName>
</protein>
<evidence type="ECO:0000313" key="1">
    <source>
        <dbReference type="EMBL" id="JAH04217.1"/>
    </source>
</evidence>
<organism evidence="1">
    <name type="scientific">Anguilla anguilla</name>
    <name type="common">European freshwater eel</name>
    <name type="synonym">Muraena anguilla</name>
    <dbReference type="NCBI Taxonomy" id="7936"/>
    <lineage>
        <taxon>Eukaryota</taxon>
        <taxon>Metazoa</taxon>
        <taxon>Chordata</taxon>
        <taxon>Craniata</taxon>
        <taxon>Vertebrata</taxon>
        <taxon>Euteleostomi</taxon>
        <taxon>Actinopterygii</taxon>
        <taxon>Neopterygii</taxon>
        <taxon>Teleostei</taxon>
        <taxon>Anguilliformes</taxon>
        <taxon>Anguillidae</taxon>
        <taxon>Anguilla</taxon>
    </lineage>
</organism>
<proteinExistence type="predicted"/>
<reference evidence="1" key="2">
    <citation type="journal article" date="2015" name="Fish Shellfish Immunol.">
        <title>Early steps in the European eel (Anguilla anguilla)-Vibrio vulnificus interaction in the gills: Role of the RtxA13 toxin.</title>
        <authorList>
            <person name="Callol A."/>
            <person name="Pajuelo D."/>
            <person name="Ebbesson L."/>
            <person name="Teles M."/>
            <person name="MacKenzie S."/>
            <person name="Amaro C."/>
        </authorList>
    </citation>
    <scope>NUCLEOTIDE SEQUENCE</scope>
</reference>
<dbReference type="AlphaFoldDB" id="A0A0E9PIT6"/>
<sequence>MNLILLAVHFTNMAPLELHSHFLHFNILFLECTLFLGS</sequence>